<accession>A0A285G5Y4</accession>
<organism evidence="2 3">
    <name type="scientific">Orenia metallireducens</name>
    <dbReference type="NCBI Taxonomy" id="1413210"/>
    <lineage>
        <taxon>Bacteria</taxon>
        <taxon>Bacillati</taxon>
        <taxon>Bacillota</taxon>
        <taxon>Clostridia</taxon>
        <taxon>Halanaerobiales</taxon>
        <taxon>Halobacteroidaceae</taxon>
        <taxon>Orenia</taxon>
    </lineage>
</organism>
<evidence type="ECO:0008006" key="4">
    <source>
        <dbReference type="Google" id="ProtNLM"/>
    </source>
</evidence>
<keyword evidence="1" id="KW-0472">Membrane</keyword>
<feature type="transmembrane region" description="Helical" evidence="1">
    <location>
        <begin position="6"/>
        <end position="24"/>
    </location>
</feature>
<dbReference type="Proteomes" id="UP000219573">
    <property type="component" value="Unassembled WGS sequence"/>
</dbReference>
<evidence type="ECO:0000256" key="1">
    <source>
        <dbReference type="SAM" id="Phobius"/>
    </source>
</evidence>
<name>A0A285G5Y4_9FIRM</name>
<evidence type="ECO:0000313" key="3">
    <source>
        <dbReference type="Proteomes" id="UP000219573"/>
    </source>
</evidence>
<evidence type="ECO:0000313" key="2">
    <source>
        <dbReference type="EMBL" id="SNY19010.1"/>
    </source>
</evidence>
<gene>
    <name evidence="2" type="ORF">SAMN06265827_10552</name>
</gene>
<sequence length="151" mass="17713">MGNINIVILLVFIYELISITINYYKIKEYGGNKIESFKHKSSLKNIIIVISIIGSIANILIFLESFIISNFIMLQFYIISQIFKIRKKIYIYQNGISYYGKFIKWDEISSIKVIDDQKIKVEVKDSLKAVSLDNIERQKELLDILHRKIDN</sequence>
<dbReference type="AlphaFoldDB" id="A0A285G5Y4"/>
<keyword evidence="3" id="KW-1185">Reference proteome</keyword>
<protein>
    <recommendedName>
        <fullName evidence="4">DUF5673 domain-containing protein</fullName>
    </recommendedName>
</protein>
<dbReference type="RefSeq" id="WP_097016893.1">
    <property type="nucleotide sequence ID" value="NZ_OBDZ01000005.1"/>
</dbReference>
<feature type="transmembrane region" description="Helical" evidence="1">
    <location>
        <begin position="45"/>
        <end position="78"/>
    </location>
</feature>
<keyword evidence="1" id="KW-0812">Transmembrane</keyword>
<reference evidence="3" key="1">
    <citation type="submission" date="2017-09" db="EMBL/GenBank/DDBJ databases">
        <authorList>
            <person name="Varghese N."/>
            <person name="Submissions S."/>
        </authorList>
    </citation>
    <scope>NUCLEOTIDE SEQUENCE [LARGE SCALE GENOMIC DNA]</scope>
    <source>
        <strain evidence="3">MSL47</strain>
    </source>
</reference>
<proteinExistence type="predicted"/>
<keyword evidence="1" id="KW-1133">Transmembrane helix</keyword>
<dbReference type="EMBL" id="OBDZ01000005">
    <property type="protein sequence ID" value="SNY19010.1"/>
    <property type="molecule type" value="Genomic_DNA"/>
</dbReference>